<sequence>MSVIKYILSLVVGILVGWGAKFFVQGVSWEQLKSINNNYANIIGLLISTIAAIVTTVYVIFTYRQMRASERATALAEQSATCSQIALETNQDMVASMKLQLKQANHPCLSPSIKRTIGTDCFYENRRQLYITVEVKNIGNGPAISIYGFAWFVLKHTQQRASSLVPMEFVPSYKPHLEVGKKCECRMRFETKEIEALLEDLRISNDLNMDRIQNRPSDHPYPGTDLLIKIYYRNISNQWYEISYQREIYSIVTEKKESEEDDGYPYTFVGEKEVPPDELLPTDVFKLQLVSEAFSGLDIKMVEASVIQSLLIAYEEYLPNPFTMRSTIQ</sequence>
<evidence type="ECO:0000313" key="2">
    <source>
        <dbReference type="EMBL" id="AJQ29354.1"/>
    </source>
</evidence>
<feature type="transmembrane region" description="Helical" evidence="1">
    <location>
        <begin position="39"/>
        <end position="61"/>
    </location>
</feature>
<reference evidence="3" key="2">
    <citation type="submission" date="2015-02" db="EMBL/GenBank/DDBJ databases">
        <title>Complete Genome Sequence of Pelosinus fermentans JBW45.</title>
        <authorList>
            <person name="De Leon K.B."/>
            <person name="Utturkar S.M."/>
            <person name="Camilleri L.B."/>
            <person name="Arkin A.P."/>
            <person name="Fields M.W."/>
            <person name="Brown S.D."/>
            <person name="Wall J.D."/>
        </authorList>
    </citation>
    <scope>NUCLEOTIDE SEQUENCE [LARGE SCALE GENOMIC DNA]</scope>
    <source>
        <strain evidence="3">JBW45</strain>
    </source>
</reference>
<keyword evidence="1" id="KW-0812">Transmembrane</keyword>
<reference evidence="2 3" key="1">
    <citation type="journal article" date="2015" name="Genome Announc.">
        <title>Complete Genome Sequence of Pelosinus fermentans JBW45, a Member of a Remarkably Competitive Group of Negativicutes in the Firmicutes Phylum.</title>
        <authorList>
            <person name="De Leon K.B."/>
            <person name="Utturkar S.M."/>
            <person name="Camilleri L.B."/>
            <person name="Elias D.A."/>
            <person name="Arkin A.P."/>
            <person name="Fields M.W."/>
            <person name="Brown S.D."/>
            <person name="Wall J.D."/>
        </authorList>
    </citation>
    <scope>NUCLEOTIDE SEQUENCE [LARGE SCALE GENOMIC DNA]</scope>
    <source>
        <strain evidence="2 3">JBW45</strain>
    </source>
</reference>
<dbReference type="HOGENOM" id="CLU_844265_0_0_9"/>
<dbReference type="AlphaFoldDB" id="I8U011"/>
<keyword evidence="1" id="KW-0472">Membrane</keyword>
<feature type="transmembrane region" description="Helical" evidence="1">
    <location>
        <begin position="7"/>
        <end position="27"/>
    </location>
</feature>
<dbReference type="EMBL" id="CP010978">
    <property type="protein sequence ID" value="AJQ29354.1"/>
    <property type="molecule type" value="Genomic_DNA"/>
</dbReference>
<organism evidence="2 3">
    <name type="scientific">Pelosinus fermentans JBW45</name>
    <dbReference type="NCBI Taxonomy" id="1192197"/>
    <lineage>
        <taxon>Bacteria</taxon>
        <taxon>Bacillati</taxon>
        <taxon>Bacillota</taxon>
        <taxon>Negativicutes</taxon>
        <taxon>Selenomonadales</taxon>
        <taxon>Sporomusaceae</taxon>
        <taxon>Pelosinus</taxon>
    </lineage>
</organism>
<evidence type="ECO:0000313" key="3">
    <source>
        <dbReference type="Proteomes" id="UP000005361"/>
    </source>
</evidence>
<proteinExistence type="predicted"/>
<gene>
    <name evidence="2" type="ORF">JBW_04017</name>
</gene>
<dbReference type="KEGG" id="pft:JBW_04017"/>
<name>I8U011_9FIRM</name>
<dbReference type="Proteomes" id="UP000005361">
    <property type="component" value="Chromosome"/>
</dbReference>
<dbReference type="OrthoDB" id="9975765at2"/>
<dbReference type="RefSeq" id="WP_007956324.1">
    <property type="nucleotide sequence ID" value="NZ_CP010978.1"/>
</dbReference>
<evidence type="ECO:0000256" key="1">
    <source>
        <dbReference type="SAM" id="Phobius"/>
    </source>
</evidence>
<protein>
    <submittedName>
        <fullName evidence="2">Uncharacterized protein</fullName>
    </submittedName>
</protein>
<accession>I8U011</accession>
<keyword evidence="1" id="KW-1133">Transmembrane helix</keyword>